<proteinExistence type="predicted"/>
<protein>
    <submittedName>
        <fullName evidence="1">Uncharacterized protein</fullName>
    </submittedName>
</protein>
<dbReference type="InParanoid" id="A0A3N4KRI0"/>
<gene>
    <name evidence="1" type="ORF">P167DRAFT_573514</name>
</gene>
<dbReference type="OrthoDB" id="10366510at2759"/>
<accession>A0A3N4KRI0</accession>
<dbReference type="AlphaFoldDB" id="A0A3N4KRI0"/>
<reference evidence="1 2" key="1">
    <citation type="journal article" date="2018" name="Nat. Ecol. Evol.">
        <title>Pezizomycetes genomes reveal the molecular basis of ectomycorrhizal truffle lifestyle.</title>
        <authorList>
            <person name="Murat C."/>
            <person name="Payen T."/>
            <person name="Noel B."/>
            <person name="Kuo A."/>
            <person name="Morin E."/>
            <person name="Chen J."/>
            <person name="Kohler A."/>
            <person name="Krizsan K."/>
            <person name="Balestrini R."/>
            <person name="Da Silva C."/>
            <person name="Montanini B."/>
            <person name="Hainaut M."/>
            <person name="Levati E."/>
            <person name="Barry K.W."/>
            <person name="Belfiori B."/>
            <person name="Cichocki N."/>
            <person name="Clum A."/>
            <person name="Dockter R.B."/>
            <person name="Fauchery L."/>
            <person name="Guy J."/>
            <person name="Iotti M."/>
            <person name="Le Tacon F."/>
            <person name="Lindquist E.A."/>
            <person name="Lipzen A."/>
            <person name="Malagnac F."/>
            <person name="Mello A."/>
            <person name="Molinier V."/>
            <person name="Miyauchi S."/>
            <person name="Poulain J."/>
            <person name="Riccioni C."/>
            <person name="Rubini A."/>
            <person name="Sitrit Y."/>
            <person name="Splivallo R."/>
            <person name="Traeger S."/>
            <person name="Wang M."/>
            <person name="Zifcakova L."/>
            <person name="Wipf D."/>
            <person name="Zambonelli A."/>
            <person name="Paolocci F."/>
            <person name="Nowrousian M."/>
            <person name="Ottonello S."/>
            <person name="Baldrian P."/>
            <person name="Spatafora J.W."/>
            <person name="Henrissat B."/>
            <person name="Nagy L.G."/>
            <person name="Aury J.M."/>
            <person name="Wincker P."/>
            <person name="Grigoriev I.V."/>
            <person name="Bonfante P."/>
            <person name="Martin F.M."/>
        </authorList>
    </citation>
    <scope>NUCLEOTIDE SEQUENCE [LARGE SCALE GENOMIC DNA]</scope>
    <source>
        <strain evidence="1 2">CCBAS932</strain>
    </source>
</reference>
<dbReference type="EMBL" id="ML119124">
    <property type="protein sequence ID" value="RPB13120.1"/>
    <property type="molecule type" value="Genomic_DNA"/>
</dbReference>
<evidence type="ECO:0000313" key="2">
    <source>
        <dbReference type="Proteomes" id="UP000277580"/>
    </source>
</evidence>
<name>A0A3N4KRI0_9PEZI</name>
<organism evidence="1 2">
    <name type="scientific">Morchella conica CCBAS932</name>
    <dbReference type="NCBI Taxonomy" id="1392247"/>
    <lineage>
        <taxon>Eukaryota</taxon>
        <taxon>Fungi</taxon>
        <taxon>Dikarya</taxon>
        <taxon>Ascomycota</taxon>
        <taxon>Pezizomycotina</taxon>
        <taxon>Pezizomycetes</taxon>
        <taxon>Pezizales</taxon>
        <taxon>Morchellaceae</taxon>
        <taxon>Morchella</taxon>
    </lineage>
</organism>
<sequence length="186" mass="21592">MLCQTVGNICIPSPATRSRYFDTPKKVIELSPEQDSLYRSMDKKSIFHHAFESYSIEWRDIRHDSLNFQARHLKDLSELNNERLGRHRMNESPGLRNAHREAYARCCSDKRLKFSLELARQMRKLLKGPWREEYKLRMVGGQGGVLKARSRPVKTRSRSTKAVAVVGRAASWRGRLRPVKEVGNKI</sequence>
<keyword evidence="2" id="KW-1185">Reference proteome</keyword>
<evidence type="ECO:0000313" key="1">
    <source>
        <dbReference type="EMBL" id="RPB13120.1"/>
    </source>
</evidence>
<dbReference type="Proteomes" id="UP000277580">
    <property type="component" value="Unassembled WGS sequence"/>
</dbReference>